<dbReference type="InterPro" id="IPR050755">
    <property type="entry name" value="TRAFAC_YlqF/YawG_RiboMat"/>
</dbReference>
<protein>
    <recommendedName>
        <fullName evidence="6">Guanine nucleotide-binding protein-like 3 N-terminal domain-containing protein</fullName>
    </recommendedName>
</protein>
<feature type="region of interest" description="Disordered" evidence="5">
    <location>
        <begin position="67"/>
        <end position="98"/>
    </location>
</feature>
<keyword evidence="4" id="KW-0539">Nucleus</keyword>
<evidence type="ECO:0000313" key="8">
    <source>
        <dbReference type="Proteomes" id="UP001608902"/>
    </source>
</evidence>
<gene>
    <name evidence="7" type="ORF">AB6A40_008100</name>
</gene>
<feature type="region of interest" description="Disordered" evidence="5">
    <location>
        <begin position="26"/>
        <end position="51"/>
    </location>
</feature>
<dbReference type="GO" id="GO:0005525">
    <property type="term" value="F:GTP binding"/>
    <property type="evidence" value="ECO:0007669"/>
    <property type="project" value="UniProtKB-KW"/>
</dbReference>
<dbReference type="Pfam" id="PF08701">
    <property type="entry name" value="GN3L_Grn1"/>
    <property type="match status" value="1"/>
</dbReference>
<comment type="subcellular location">
    <subcellularLocation>
        <location evidence="1">Nucleus</location>
    </subcellularLocation>
</comment>
<dbReference type="Gene3D" id="3.40.50.300">
    <property type="entry name" value="P-loop containing nucleotide triphosphate hydrolases"/>
    <property type="match status" value="1"/>
</dbReference>
<evidence type="ECO:0000256" key="2">
    <source>
        <dbReference type="ARBA" id="ARBA00022741"/>
    </source>
</evidence>
<evidence type="ECO:0000256" key="3">
    <source>
        <dbReference type="ARBA" id="ARBA00023134"/>
    </source>
</evidence>
<dbReference type="PANTHER" id="PTHR11089">
    <property type="entry name" value="GTP-BINDING PROTEIN-RELATED"/>
    <property type="match status" value="1"/>
</dbReference>
<evidence type="ECO:0000256" key="1">
    <source>
        <dbReference type="ARBA" id="ARBA00004123"/>
    </source>
</evidence>
<name>A0ABD6EQ31_9BILA</name>
<evidence type="ECO:0000313" key="7">
    <source>
        <dbReference type="EMBL" id="MFH4981391.1"/>
    </source>
</evidence>
<dbReference type="PANTHER" id="PTHR11089:SF30">
    <property type="entry name" value="GUANINE NUCLEOTIDE-BINDING PROTEIN-LIKE 3 HOMOLOG"/>
    <property type="match status" value="1"/>
</dbReference>
<evidence type="ECO:0000259" key="6">
    <source>
        <dbReference type="Pfam" id="PF08701"/>
    </source>
</evidence>
<dbReference type="Proteomes" id="UP001608902">
    <property type="component" value="Unassembled WGS sequence"/>
</dbReference>
<sequence length="209" mass="24236">MAKYCLKKPSKRKECAKKFKIQKKVREHNRKLKKEAKKNRGKHKKGAKIISVPNKCPFKEEVLREAEEAREQEVAAKQAKKEEAKEKRKQLKEGILKRKNDENGLQNLEALNARAMKQVADYEGRSKKGEENKISENMHQEKTTRQYAAEVRKTIESADIVIEVLDARNPLGCRNQDIEQQVISAGKRLVLLLNKIDLVPKENVEQWLK</sequence>
<dbReference type="EMBL" id="JBGFUD010007116">
    <property type="protein sequence ID" value="MFH4981391.1"/>
    <property type="molecule type" value="Genomic_DNA"/>
</dbReference>
<keyword evidence="2" id="KW-0547">Nucleotide-binding</keyword>
<feature type="domain" description="Guanine nucleotide-binding protein-like 3 N-terminal" evidence="6">
    <location>
        <begin position="15"/>
        <end position="90"/>
    </location>
</feature>
<keyword evidence="3" id="KW-0342">GTP-binding</keyword>
<keyword evidence="8" id="KW-1185">Reference proteome</keyword>
<comment type="caution">
    <text evidence="7">The sequence shown here is derived from an EMBL/GenBank/DDBJ whole genome shotgun (WGS) entry which is preliminary data.</text>
</comment>
<accession>A0ABD6EQ31</accession>
<feature type="non-terminal residue" evidence="7">
    <location>
        <position position="209"/>
    </location>
</feature>
<dbReference type="GO" id="GO:0005634">
    <property type="term" value="C:nucleus"/>
    <property type="evidence" value="ECO:0007669"/>
    <property type="project" value="UniProtKB-SubCell"/>
</dbReference>
<evidence type="ECO:0000256" key="4">
    <source>
        <dbReference type="ARBA" id="ARBA00023242"/>
    </source>
</evidence>
<reference evidence="7 8" key="1">
    <citation type="submission" date="2024-08" db="EMBL/GenBank/DDBJ databases">
        <title>Gnathostoma spinigerum genome.</title>
        <authorList>
            <person name="Gonzalez-Bertolin B."/>
            <person name="Monzon S."/>
            <person name="Zaballos A."/>
            <person name="Jimenez P."/>
            <person name="Dekumyoy P."/>
            <person name="Varona S."/>
            <person name="Cuesta I."/>
            <person name="Sumanam S."/>
            <person name="Adisakwattana P."/>
            <person name="Gasser R.B."/>
            <person name="Hernandez-Gonzalez A."/>
            <person name="Young N.D."/>
            <person name="Perteguer M.J."/>
        </authorList>
    </citation>
    <scope>NUCLEOTIDE SEQUENCE [LARGE SCALE GENOMIC DNA]</scope>
    <source>
        <strain evidence="7">AL3</strain>
        <tissue evidence="7">Liver</tissue>
    </source>
</reference>
<dbReference type="SUPFAM" id="SSF52540">
    <property type="entry name" value="P-loop containing nucleoside triphosphate hydrolases"/>
    <property type="match status" value="1"/>
</dbReference>
<proteinExistence type="predicted"/>
<dbReference type="InterPro" id="IPR014813">
    <property type="entry name" value="Gnl3_N_dom"/>
</dbReference>
<dbReference type="InterPro" id="IPR027417">
    <property type="entry name" value="P-loop_NTPase"/>
</dbReference>
<organism evidence="7 8">
    <name type="scientific">Gnathostoma spinigerum</name>
    <dbReference type="NCBI Taxonomy" id="75299"/>
    <lineage>
        <taxon>Eukaryota</taxon>
        <taxon>Metazoa</taxon>
        <taxon>Ecdysozoa</taxon>
        <taxon>Nematoda</taxon>
        <taxon>Chromadorea</taxon>
        <taxon>Rhabditida</taxon>
        <taxon>Spirurina</taxon>
        <taxon>Gnathostomatomorpha</taxon>
        <taxon>Gnathostomatoidea</taxon>
        <taxon>Gnathostomatidae</taxon>
        <taxon>Gnathostoma</taxon>
    </lineage>
</organism>
<evidence type="ECO:0000256" key="5">
    <source>
        <dbReference type="SAM" id="MobiDB-lite"/>
    </source>
</evidence>
<feature type="compositionally biased region" description="Basic residues" evidence="5">
    <location>
        <begin position="26"/>
        <end position="47"/>
    </location>
</feature>
<dbReference type="AlphaFoldDB" id="A0ABD6EQ31"/>